<dbReference type="PRINTS" id="PR01345">
    <property type="entry name" value="CERVTRCPTASE"/>
</dbReference>
<organism evidence="1 2">
    <name type="scientific">Limosa lapponica baueri</name>
    <dbReference type="NCBI Taxonomy" id="1758121"/>
    <lineage>
        <taxon>Eukaryota</taxon>
        <taxon>Metazoa</taxon>
        <taxon>Chordata</taxon>
        <taxon>Craniata</taxon>
        <taxon>Vertebrata</taxon>
        <taxon>Euteleostomi</taxon>
        <taxon>Archelosauria</taxon>
        <taxon>Archosauria</taxon>
        <taxon>Dinosauria</taxon>
        <taxon>Saurischia</taxon>
        <taxon>Theropoda</taxon>
        <taxon>Coelurosauria</taxon>
        <taxon>Aves</taxon>
        <taxon>Neognathae</taxon>
        <taxon>Neoaves</taxon>
        <taxon>Charadriiformes</taxon>
        <taxon>Scolopacidae</taxon>
        <taxon>Limosa</taxon>
    </lineage>
</organism>
<protein>
    <recommendedName>
        <fullName evidence="3">Rna-directed dna polymerase from mobile element jockey-like</fullName>
    </recommendedName>
</protein>
<sequence>MQHYRLGEECLESCPAEEDLGVLVNSQLDMSWQCVQVAKKAKNILACIRNNVASGTGEVIVPCTWHWLFLLTVLFNKLLFQMRRRATKLVRPHLEYGVQFWAPHYKKDIEVLERVQRRATKLVRGLGNKSYEERLRELCMFSLEKRRLRGDLIDLYSYLKGGCREMGVGLFSQHKSGPHNFIIAINSTEIIPDHASQVKVVHFDSNQVQTQDRYSFHDLCTPSGTMPYPSSLHDISTEKEKIFAYWICEFQVPQYESDLEPCDPTYGKKALTTKRSYAGDGKHYCQEKDTYKFCTEAEDYIELSLSKHEALKHVKTFEFFYNPLFEKKFDTLEGRDAVQRAFDKLQRWACVNIMKLNKAKCKVMHTGQGNPKHRYRLGGEWIENSPEEKDIGVLVDKKLNKTHQCVLANQKANCILGCIKRSMSCSSKEVILPLYSALVRPHLEYCVQLWGPHHKKDMNLLEQVQRRATKVIRGLEHFYEDRLRELGLFSLEKRRLREDLIAAFQYLKGA</sequence>
<proteinExistence type="predicted"/>
<evidence type="ECO:0008006" key="3">
    <source>
        <dbReference type="Google" id="ProtNLM"/>
    </source>
</evidence>
<keyword evidence="2" id="KW-1185">Reference proteome</keyword>
<reference evidence="2" key="2">
    <citation type="submission" date="2017-12" db="EMBL/GenBank/DDBJ databases">
        <title>Genome sequence of the Bar-tailed Godwit (Limosa lapponica baueri).</title>
        <authorList>
            <person name="Lima N.C.B."/>
            <person name="Parody-Merino A.M."/>
            <person name="Battley P.F."/>
            <person name="Fidler A.E."/>
            <person name="Prosdocimi F."/>
        </authorList>
    </citation>
    <scope>NUCLEOTIDE SEQUENCE [LARGE SCALE GENOMIC DNA]</scope>
</reference>
<dbReference type="PANTHER" id="PTHR33332">
    <property type="entry name" value="REVERSE TRANSCRIPTASE DOMAIN-CONTAINING PROTEIN"/>
    <property type="match status" value="1"/>
</dbReference>
<dbReference type="AlphaFoldDB" id="A0A2I0UJ25"/>
<accession>A0A2I0UJ25</accession>
<reference evidence="2" key="1">
    <citation type="submission" date="2017-11" db="EMBL/GenBank/DDBJ databases">
        <authorList>
            <person name="Lima N.C."/>
            <person name="Parody-Merino A.M."/>
            <person name="Battley P.F."/>
            <person name="Fidler A.E."/>
            <person name="Prosdocimi F."/>
        </authorList>
    </citation>
    <scope>NUCLEOTIDE SEQUENCE [LARGE SCALE GENOMIC DNA]</scope>
</reference>
<gene>
    <name evidence="1" type="ORF">llap_3626</name>
</gene>
<dbReference type="OrthoDB" id="258495at2759"/>
<dbReference type="EMBL" id="KZ505729">
    <property type="protein sequence ID" value="PKU46057.1"/>
    <property type="molecule type" value="Genomic_DNA"/>
</dbReference>
<name>A0A2I0UJ25_LIMLA</name>
<evidence type="ECO:0000313" key="2">
    <source>
        <dbReference type="Proteomes" id="UP000233556"/>
    </source>
</evidence>
<dbReference type="Proteomes" id="UP000233556">
    <property type="component" value="Unassembled WGS sequence"/>
</dbReference>
<evidence type="ECO:0000313" key="1">
    <source>
        <dbReference type="EMBL" id="PKU46057.1"/>
    </source>
</evidence>